<keyword evidence="4" id="KW-1185">Reference proteome</keyword>
<feature type="compositionally biased region" description="Polar residues" evidence="1">
    <location>
        <begin position="28"/>
        <end position="52"/>
    </location>
</feature>
<evidence type="ECO:0000313" key="3">
    <source>
        <dbReference type="EMBL" id="MBO1078499.1"/>
    </source>
</evidence>
<feature type="chain" id="PRO_5046267146" evidence="2">
    <location>
        <begin position="23"/>
        <end position="104"/>
    </location>
</feature>
<accession>A0ABS3KM22</accession>
<proteinExistence type="predicted"/>
<name>A0ABS3KM22_9PROT</name>
<feature type="compositionally biased region" description="Polar residues" evidence="1">
    <location>
        <begin position="60"/>
        <end position="91"/>
    </location>
</feature>
<comment type="caution">
    <text evidence="3">The sequence shown here is derived from an EMBL/GenBank/DDBJ whole genome shotgun (WGS) entry which is preliminary data.</text>
</comment>
<gene>
    <name evidence="3" type="ORF">IAI61_05610</name>
</gene>
<evidence type="ECO:0000256" key="1">
    <source>
        <dbReference type="SAM" id="MobiDB-lite"/>
    </source>
</evidence>
<keyword evidence="2" id="KW-0732">Signal</keyword>
<evidence type="ECO:0000256" key="2">
    <source>
        <dbReference type="SAM" id="SignalP"/>
    </source>
</evidence>
<feature type="signal peptide" evidence="2">
    <location>
        <begin position="1"/>
        <end position="22"/>
    </location>
</feature>
<dbReference type="RefSeq" id="WP_207415919.1">
    <property type="nucleotide sequence ID" value="NZ_CP061178.1"/>
</dbReference>
<sequence>MRIATLALSLATLVGAATPVLAQPGPQTPISQPPTASVPNPNSGTASSSTGLSRPGGNAGNSAAQPGPQSATPARPDTLTTEGPSLESQSVGPGARPDQTPPRR</sequence>
<dbReference type="Proteomes" id="UP001518989">
    <property type="component" value="Unassembled WGS sequence"/>
</dbReference>
<protein>
    <submittedName>
        <fullName evidence="3">Uncharacterized protein</fullName>
    </submittedName>
</protein>
<evidence type="ECO:0000313" key="4">
    <source>
        <dbReference type="Proteomes" id="UP001518989"/>
    </source>
</evidence>
<dbReference type="EMBL" id="JACTNG010000002">
    <property type="protein sequence ID" value="MBO1078499.1"/>
    <property type="molecule type" value="Genomic_DNA"/>
</dbReference>
<reference evidence="3 4" key="1">
    <citation type="submission" date="2020-09" db="EMBL/GenBank/DDBJ databases">
        <title>Roseomonas.</title>
        <authorList>
            <person name="Zhu W."/>
        </authorList>
    </citation>
    <scope>NUCLEOTIDE SEQUENCE [LARGE SCALE GENOMIC DNA]</scope>
    <source>
        <strain evidence="3 4">573</strain>
    </source>
</reference>
<organism evidence="3 4">
    <name type="scientific">Roseomonas haemaphysalidis</name>
    <dbReference type="NCBI Taxonomy" id="2768162"/>
    <lineage>
        <taxon>Bacteria</taxon>
        <taxon>Pseudomonadati</taxon>
        <taxon>Pseudomonadota</taxon>
        <taxon>Alphaproteobacteria</taxon>
        <taxon>Acetobacterales</taxon>
        <taxon>Roseomonadaceae</taxon>
        <taxon>Roseomonas</taxon>
    </lineage>
</organism>
<feature type="region of interest" description="Disordered" evidence="1">
    <location>
        <begin position="19"/>
        <end position="104"/>
    </location>
</feature>